<evidence type="ECO:0000313" key="14">
    <source>
        <dbReference type="Proteomes" id="UP000076078"/>
    </source>
</evidence>
<dbReference type="InterPro" id="IPR041708">
    <property type="entry name" value="PUS1/PUS2-like"/>
</dbReference>
<keyword evidence="14" id="KW-1185">Reference proteome</keyword>
<reference evidence="13 14" key="1">
    <citation type="submission" date="2015-12" db="EMBL/GenBank/DDBJ databases">
        <title>Dictyostelia acquired genes for synthesis and detection of signals that induce cell-type specialization by lateral gene transfer from prokaryotes.</title>
        <authorList>
            <person name="Gloeckner G."/>
            <person name="Schaap P."/>
        </authorList>
    </citation>
    <scope>NUCLEOTIDE SEQUENCE [LARGE SCALE GENOMIC DNA]</scope>
    <source>
        <strain evidence="13 14">TK</strain>
    </source>
</reference>
<evidence type="ECO:0000259" key="12">
    <source>
        <dbReference type="Pfam" id="PF01416"/>
    </source>
</evidence>
<evidence type="ECO:0000256" key="6">
    <source>
        <dbReference type="ARBA" id="ARBA00023235"/>
    </source>
</evidence>
<dbReference type="Gene3D" id="3.30.70.580">
    <property type="entry name" value="Pseudouridine synthase I, catalytic domain, N-terminal subdomain"/>
    <property type="match status" value="1"/>
</dbReference>
<dbReference type="FunFam" id="3.30.70.660:FF:000002">
    <property type="entry name" value="tRNA pseudouridine synthase"/>
    <property type="match status" value="1"/>
</dbReference>
<dbReference type="SUPFAM" id="SSF55120">
    <property type="entry name" value="Pseudouridine synthase"/>
    <property type="match status" value="1"/>
</dbReference>
<dbReference type="InterPro" id="IPR001406">
    <property type="entry name" value="PsdUridine_synth_TruA"/>
</dbReference>
<dbReference type="GO" id="GO:0005634">
    <property type="term" value="C:nucleus"/>
    <property type="evidence" value="ECO:0007669"/>
    <property type="project" value="UniProtKB-SubCell"/>
</dbReference>
<dbReference type="STRING" id="361077.A0A151ZF83"/>
<feature type="compositionally biased region" description="Low complexity" evidence="11">
    <location>
        <begin position="490"/>
        <end position="514"/>
    </location>
</feature>
<dbReference type="Proteomes" id="UP000076078">
    <property type="component" value="Unassembled WGS sequence"/>
</dbReference>
<keyword evidence="7" id="KW-0539">Nucleus</keyword>
<evidence type="ECO:0000256" key="10">
    <source>
        <dbReference type="PIRSR" id="PIRSR641708-2"/>
    </source>
</evidence>
<comment type="catalytic activity">
    <reaction evidence="8">
        <text>a uridine in tRNA = a pseudouridine in tRNA</text>
        <dbReference type="Rhea" id="RHEA:54572"/>
        <dbReference type="Rhea" id="RHEA-COMP:13339"/>
        <dbReference type="Rhea" id="RHEA-COMP:13934"/>
        <dbReference type="ChEBI" id="CHEBI:65314"/>
        <dbReference type="ChEBI" id="CHEBI:65315"/>
    </reaction>
</comment>
<dbReference type="InterPro" id="IPR020094">
    <property type="entry name" value="TruA/RsuA/RluB/E/F_N"/>
</dbReference>
<dbReference type="InterPro" id="IPR020103">
    <property type="entry name" value="PsdUridine_synth_cat_dom_sf"/>
</dbReference>
<dbReference type="InParanoid" id="A0A151ZF83"/>
<dbReference type="GO" id="GO:0003723">
    <property type="term" value="F:RNA binding"/>
    <property type="evidence" value="ECO:0007669"/>
    <property type="project" value="InterPro"/>
</dbReference>
<dbReference type="PANTHER" id="PTHR11142">
    <property type="entry name" value="PSEUDOURIDYLATE SYNTHASE"/>
    <property type="match status" value="1"/>
</dbReference>
<evidence type="ECO:0000256" key="7">
    <source>
        <dbReference type="ARBA" id="ARBA00023242"/>
    </source>
</evidence>
<feature type="active site" description="Nucleophile" evidence="9">
    <location>
        <position position="177"/>
    </location>
</feature>
<keyword evidence="4" id="KW-0507">mRNA processing</keyword>
<organism evidence="13 14">
    <name type="scientific">Tieghemostelium lacteum</name>
    <name type="common">Slime mold</name>
    <name type="synonym">Dictyostelium lacteum</name>
    <dbReference type="NCBI Taxonomy" id="361077"/>
    <lineage>
        <taxon>Eukaryota</taxon>
        <taxon>Amoebozoa</taxon>
        <taxon>Evosea</taxon>
        <taxon>Eumycetozoa</taxon>
        <taxon>Dictyostelia</taxon>
        <taxon>Dictyosteliales</taxon>
        <taxon>Raperosteliaceae</taxon>
        <taxon>Tieghemostelium</taxon>
    </lineage>
</organism>
<keyword evidence="6" id="KW-0413">Isomerase</keyword>
<gene>
    <name evidence="13" type="ORF">DLAC_06627</name>
</gene>
<comment type="catalytic activity">
    <reaction evidence="1">
        <text>a uridine in mRNA = a pseudouridine in mRNA</text>
        <dbReference type="Rhea" id="RHEA:56644"/>
        <dbReference type="Rhea" id="RHEA-COMP:14658"/>
        <dbReference type="Rhea" id="RHEA-COMP:14659"/>
        <dbReference type="ChEBI" id="CHEBI:65314"/>
        <dbReference type="ChEBI" id="CHEBI:65315"/>
    </reaction>
</comment>
<protein>
    <submittedName>
        <fullName evidence="13">tRNA pseudouridylate synthase</fullName>
    </submittedName>
</protein>
<dbReference type="EMBL" id="LODT01000029">
    <property type="protein sequence ID" value="KYQ92631.1"/>
    <property type="molecule type" value="Genomic_DNA"/>
</dbReference>
<keyword evidence="5" id="KW-0819">tRNA processing</keyword>
<proteinExistence type="inferred from homology"/>
<dbReference type="CDD" id="cd02568">
    <property type="entry name" value="PseudoU_synth_PUS1_PUS2"/>
    <property type="match status" value="1"/>
</dbReference>
<evidence type="ECO:0000256" key="8">
    <source>
        <dbReference type="ARBA" id="ARBA00036943"/>
    </source>
</evidence>
<evidence type="ECO:0000256" key="4">
    <source>
        <dbReference type="ARBA" id="ARBA00022664"/>
    </source>
</evidence>
<dbReference type="FunFam" id="3.30.70.580:FF:000002">
    <property type="entry name" value="tRNA pseudouridine synthase"/>
    <property type="match status" value="1"/>
</dbReference>
<dbReference type="AlphaFoldDB" id="A0A151ZF83"/>
<accession>A0A151ZF83</accession>
<evidence type="ECO:0000256" key="11">
    <source>
        <dbReference type="SAM" id="MobiDB-lite"/>
    </source>
</evidence>
<dbReference type="InterPro" id="IPR020097">
    <property type="entry name" value="PsdUridine_synth_TruA_a/b_dom"/>
</dbReference>
<evidence type="ECO:0000313" key="13">
    <source>
        <dbReference type="EMBL" id="KYQ92631.1"/>
    </source>
</evidence>
<comment type="subcellular location">
    <subcellularLocation>
        <location evidence="2">Nucleus</location>
    </subcellularLocation>
</comment>
<dbReference type="Gene3D" id="3.30.70.660">
    <property type="entry name" value="Pseudouridine synthase I, catalytic domain, C-terminal subdomain"/>
    <property type="match status" value="1"/>
</dbReference>
<feature type="compositionally biased region" description="Acidic residues" evidence="11">
    <location>
        <begin position="52"/>
        <end position="71"/>
    </location>
</feature>
<dbReference type="GO" id="GO:0009982">
    <property type="term" value="F:pseudouridine synthase activity"/>
    <property type="evidence" value="ECO:0007669"/>
    <property type="project" value="InterPro"/>
</dbReference>
<dbReference type="OrthoDB" id="10256309at2759"/>
<name>A0A151ZF83_TIELA</name>
<sequence>MENSLKRPLEETKDINDQDSKKLKLDTENIDESNQQTTITPKYDPLTREIVYDNDEDNGIEGGGDDDEDDNNNNNNNNNSNEDKVKKGGGPVRPEKLTREELVELQKNKLTTDDSKKKKVCVLLGYSGVRYCGMQKNPGLPTIEEELELAMFKAGGISIDNYYCQQKIDWMRCARTDKGVSAIRNIVSLNLLYGPPEPLEMMNAINGYLPEDIRIFDIKRVNNQFNSKNNVDQRSYTYITPTSILAPIFSQKKPHPPNTPFHFTTETRDFLNAILKNYVGTHKFHNYTSRKEPTDPSCKRRILSFTSSDAFEMEGVEMIEINVVGDSFMLHQIRKMIGCTMQFLRRGVLEDAESKEEALEQIRQYIDVTLSYKTMCLPMAPGAGLLLDKCSYLNWEKKFASAHGNLQFDDKLPLINEFKQKIFKEIALKEKDHNEFTNWTIKFLDEYPLNYKLLRELYLNPVPVPERKNPPKKKLDGQTRRFQKIEKFNQSRNNNKSNNNNNTNNQVENNNTSTVKAEEIKNETSENK</sequence>
<dbReference type="FunCoup" id="A0A151ZF83">
    <property type="interactions" value="639"/>
</dbReference>
<dbReference type="OMA" id="WEWIPVT"/>
<comment type="caution">
    <text evidence="13">The sequence shown here is derived from an EMBL/GenBank/DDBJ whole genome shotgun (WGS) entry which is preliminary data.</text>
</comment>
<feature type="region of interest" description="Disordered" evidence="11">
    <location>
        <begin position="487"/>
        <end position="528"/>
    </location>
</feature>
<evidence type="ECO:0000256" key="9">
    <source>
        <dbReference type="PIRSR" id="PIRSR641708-1"/>
    </source>
</evidence>
<dbReference type="PANTHER" id="PTHR11142:SF4">
    <property type="entry name" value="PSEUDOURIDYLATE SYNTHASE 1 HOMOLOG"/>
    <property type="match status" value="1"/>
</dbReference>
<feature type="domain" description="Pseudouridine synthase I TruA alpha/beta" evidence="12">
    <location>
        <begin position="275"/>
        <end position="392"/>
    </location>
</feature>
<evidence type="ECO:0000256" key="1">
    <source>
        <dbReference type="ARBA" id="ARBA00001166"/>
    </source>
</evidence>
<evidence type="ECO:0000256" key="2">
    <source>
        <dbReference type="ARBA" id="ARBA00004123"/>
    </source>
</evidence>
<evidence type="ECO:0000256" key="3">
    <source>
        <dbReference type="ARBA" id="ARBA00009375"/>
    </source>
</evidence>
<dbReference type="NCBIfam" id="TIGR00071">
    <property type="entry name" value="hisT_truA"/>
    <property type="match status" value="1"/>
</dbReference>
<dbReference type="Pfam" id="PF01416">
    <property type="entry name" value="PseudoU_synth_1"/>
    <property type="match status" value="1"/>
</dbReference>
<feature type="binding site" evidence="10">
    <location>
        <position position="236"/>
    </location>
    <ligand>
        <name>substrate</name>
    </ligand>
</feature>
<feature type="compositionally biased region" description="Basic and acidic residues" evidence="11">
    <location>
        <begin position="1"/>
        <end position="27"/>
    </location>
</feature>
<dbReference type="GO" id="GO:0006397">
    <property type="term" value="P:mRNA processing"/>
    <property type="evidence" value="ECO:0007669"/>
    <property type="project" value="UniProtKB-KW"/>
</dbReference>
<feature type="compositionally biased region" description="Basic and acidic residues" evidence="11">
    <location>
        <begin position="516"/>
        <end position="528"/>
    </location>
</feature>
<dbReference type="GO" id="GO:0031119">
    <property type="term" value="P:tRNA pseudouridine synthesis"/>
    <property type="evidence" value="ECO:0007669"/>
    <property type="project" value="InterPro"/>
</dbReference>
<feature type="region of interest" description="Disordered" evidence="11">
    <location>
        <begin position="1"/>
        <end position="99"/>
    </location>
</feature>
<dbReference type="InterPro" id="IPR020095">
    <property type="entry name" value="PsdUridine_synth_TruA_C"/>
</dbReference>
<evidence type="ECO:0000256" key="5">
    <source>
        <dbReference type="ARBA" id="ARBA00022694"/>
    </source>
</evidence>
<comment type="similarity">
    <text evidence="3">Belongs to the tRNA pseudouridine synthase TruA family.</text>
</comment>
<dbReference type="GO" id="GO:1990481">
    <property type="term" value="P:mRNA pseudouridine synthesis"/>
    <property type="evidence" value="ECO:0007669"/>
    <property type="project" value="TreeGrafter"/>
</dbReference>